<dbReference type="InterPro" id="IPR038186">
    <property type="entry name" value="CHAD_dom_sf"/>
</dbReference>
<gene>
    <name evidence="2" type="ORF">EFK50_05820</name>
</gene>
<reference evidence="2 3" key="1">
    <citation type="submission" date="2018-11" db="EMBL/GenBank/DDBJ databases">
        <authorList>
            <person name="Li F."/>
        </authorList>
    </citation>
    <scope>NUCLEOTIDE SEQUENCE [LARGE SCALE GENOMIC DNA]</scope>
    <source>
        <strain evidence="2 3">Gsoil 097</strain>
    </source>
</reference>
<comment type="caution">
    <text evidence="2">The sequence shown here is derived from an EMBL/GenBank/DDBJ whole genome shotgun (WGS) entry which is preliminary data.</text>
</comment>
<evidence type="ECO:0000259" key="1">
    <source>
        <dbReference type="PROSITE" id="PS51708"/>
    </source>
</evidence>
<dbReference type="Gene3D" id="1.40.20.10">
    <property type="entry name" value="CHAD domain"/>
    <property type="match status" value="1"/>
</dbReference>
<evidence type="ECO:0000313" key="3">
    <source>
        <dbReference type="Proteomes" id="UP000267128"/>
    </source>
</evidence>
<feature type="domain" description="CHAD" evidence="1">
    <location>
        <begin position="11"/>
        <end position="286"/>
    </location>
</feature>
<dbReference type="OrthoDB" id="9777271at2"/>
<dbReference type="Proteomes" id="UP000267128">
    <property type="component" value="Unassembled WGS sequence"/>
</dbReference>
<dbReference type="SMART" id="SM00880">
    <property type="entry name" value="CHAD"/>
    <property type="match status" value="1"/>
</dbReference>
<dbReference type="PANTHER" id="PTHR39339:SF1">
    <property type="entry name" value="CHAD DOMAIN-CONTAINING PROTEIN"/>
    <property type="match status" value="1"/>
</dbReference>
<dbReference type="Pfam" id="PF05235">
    <property type="entry name" value="CHAD"/>
    <property type="match status" value="1"/>
</dbReference>
<evidence type="ECO:0000313" key="2">
    <source>
        <dbReference type="EMBL" id="RNL64066.1"/>
    </source>
</evidence>
<accession>A0A3N0CLZ5</accession>
<dbReference type="AlphaFoldDB" id="A0A3N0CLZ5"/>
<proteinExistence type="predicted"/>
<protein>
    <submittedName>
        <fullName evidence="2">CHAD domain-containing protein</fullName>
    </submittedName>
</protein>
<organism evidence="2 3">
    <name type="scientific">Nocardioides marmoriginsengisoli</name>
    <dbReference type="NCBI Taxonomy" id="661483"/>
    <lineage>
        <taxon>Bacteria</taxon>
        <taxon>Bacillati</taxon>
        <taxon>Actinomycetota</taxon>
        <taxon>Actinomycetes</taxon>
        <taxon>Propionibacteriales</taxon>
        <taxon>Nocardioidaceae</taxon>
        <taxon>Nocardioides</taxon>
    </lineage>
</organism>
<name>A0A3N0CLZ5_9ACTN</name>
<dbReference type="PANTHER" id="PTHR39339">
    <property type="entry name" value="SLR1444 PROTEIN"/>
    <property type="match status" value="1"/>
</dbReference>
<keyword evidence="3" id="KW-1185">Reference proteome</keyword>
<sequence>MRWRRWNSRLPDPGAGVSRVPLGRLVEDQVVAVRAAVAELRVDLGAVHDARVALRRLRATLTVFRPVLADLPPELGTDLRWFARQLAATRDAEVAGERLGGRLEAAEERAAAVVLADHLACWADEAAAAAGAALADERTDLLLLALGRLHLQVPTAPQIYLDLEIRRLAMRTLDDLCADLPAALATDLPPGRRARLLHDQRKQVKVARAVTGVLDVAAEQRSGLDKAMRSVQELLGEHHDAVVAREWMTLVAIREPATADLVRRLRREERAGMVAVEEKLVPAVDRLVARAGAIRTAT</sequence>
<dbReference type="EMBL" id="RJSE01000005">
    <property type="protein sequence ID" value="RNL64066.1"/>
    <property type="molecule type" value="Genomic_DNA"/>
</dbReference>
<dbReference type="InterPro" id="IPR007899">
    <property type="entry name" value="CHAD_dom"/>
</dbReference>
<dbReference type="PROSITE" id="PS51708">
    <property type="entry name" value="CHAD"/>
    <property type="match status" value="1"/>
</dbReference>